<dbReference type="Proteomes" id="UP000294565">
    <property type="component" value="Segment"/>
</dbReference>
<dbReference type="EMBL" id="MK494099">
    <property type="protein sequence ID" value="QBP29767.1"/>
    <property type="molecule type" value="Genomic_DNA"/>
</dbReference>
<dbReference type="GeneID" id="63743102"/>
<sequence>MHADELLSDPAAPAVDATGTVWVYRPAIDGWKYITDEGLSYDWFKLPPDHYGPFTPLDEGAARMITRAVAALATT</sequence>
<evidence type="ECO:0000313" key="2">
    <source>
        <dbReference type="Proteomes" id="UP000294565"/>
    </source>
</evidence>
<proteinExistence type="predicted"/>
<dbReference type="KEGG" id="vg:63743102"/>
<accession>A0A482J6X5</accession>
<protein>
    <submittedName>
        <fullName evidence="1">Uncharacterized protein</fullName>
    </submittedName>
</protein>
<evidence type="ECO:0000313" key="1">
    <source>
        <dbReference type="EMBL" id="QBP29767.1"/>
    </source>
</evidence>
<organism evidence="1 2">
    <name type="scientific">Mycobacterium phage Typha</name>
    <dbReference type="NCBI Taxonomy" id="2517971"/>
    <lineage>
        <taxon>Viruses</taxon>
        <taxon>Duplodnaviria</taxon>
        <taxon>Heunggongvirae</taxon>
        <taxon>Uroviricota</taxon>
        <taxon>Caudoviricetes</taxon>
        <taxon>Typhavirus</taxon>
        <taxon>Typhavirus typha</taxon>
    </lineage>
</organism>
<gene>
    <name evidence="1" type="primary">112</name>
    <name evidence="1" type="ORF">SEA_TYPHA_112</name>
</gene>
<keyword evidence="2" id="KW-1185">Reference proteome</keyword>
<name>A0A482J6X5_9CAUD</name>
<dbReference type="RefSeq" id="YP_010049779.1">
    <property type="nucleotide sequence ID" value="NC_054393.1"/>
</dbReference>
<reference evidence="1 2" key="1">
    <citation type="submission" date="2019-02" db="EMBL/GenBank/DDBJ databases">
        <authorList>
            <person name="Kanzanas C."/>
            <person name="Smith M.A."/>
            <person name="Zack K.M."/>
            <person name="Garlena R.A."/>
            <person name="Russell D.A."/>
            <person name="Pope W.H."/>
            <person name="Jacobs-Sera D."/>
            <person name="Hatfull G.F."/>
        </authorList>
    </citation>
    <scope>NUCLEOTIDE SEQUENCE [LARGE SCALE GENOMIC DNA]</scope>
</reference>